<dbReference type="Proteomes" id="UP000625735">
    <property type="component" value="Unassembled WGS sequence"/>
</dbReference>
<keyword evidence="1" id="KW-1133">Transmembrane helix</keyword>
<accession>A0A916XV10</accession>
<sequence>MKMEPNNIEKQIKEKLSQREIQPSANAWDRLDAMLSVEEQKPKRNYKWLSIAAVFVGFTVIGIFMMNKENSNENVIPSNPVVLENEMETIKNEIRIDSENVFSEVEKTAVVNNQTTKKIIESKTEINPKKDIILDVQPIKENPIVENKIIEKSTNSYINPESLLAEITSGEKVKLKELPLKPQVKVDANMLLNSAENEVNESFRNKVIQTFNDKYNAAKSSLANRNHE</sequence>
<evidence type="ECO:0000256" key="1">
    <source>
        <dbReference type="SAM" id="Phobius"/>
    </source>
</evidence>
<keyword evidence="1" id="KW-0812">Transmembrane</keyword>
<protein>
    <submittedName>
        <fullName evidence="2">Uncharacterized protein</fullName>
    </submittedName>
</protein>
<evidence type="ECO:0000313" key="2">
    <source>
        <dbReference type="EMBL" id="GGD13568.1"/>
    </source>
</evidence>
<dbReference type="EMBL" id="BMFG01000001">
    <property type="protein sequence ID" value="GGD13568.1"/>
    <property type="molecule type" value="Genomic_DNA"/>
</dbReference>
<reference evidence="2" key="1">
    <citation type="journal article" date="2014" name="Int. J. Syst. Evol. Microbiol.">
        <title>Complete genome sequence of Corynebacterium casei LMG S-19264T (=DSM 44701T), isolated from a smear-ripened cheese.</title>
        <authorList>
            <consortium name="US DOE Joint Genome Institute (JGI-PGF)"/>
            <person name="Walter F."/>
            <person name="Albersmeier A."/>
            <person name="Kalinowski J."/>
            <person name="Ruckert C."/>
        </authorList>
    </citation>
    <scope>NUCLEOTIDE SEQUENCE</scope>
    <source>
        <strain evidence="2">CGMCC 1.12506</strain>
    </source>
</reference>
<dbReference type="AlphaFoldDB" id="A0A916XV10"/>
<reference evidence="2" key="2">
    <citation type="submission" date="2020-09" db="EMBL/GenBank/DDBJ databases">
        <authorList>
            <person name="Sun Q."/>
            <person name="Zhou Y."/>
        </authorList>
    </citation>
    <scope>NUCLEOTIDE SEQUENCE</scope>
    <source>
        <strain evidence="2">CGMCC 1.12506</strain>
    </source>
</reference>
<keyword evidence="1" id="KW-0472">Membrane</keyword>
<proteinExistence type="predicted"/>
<comment type="caution">
    <text evidence="2">The sequence shown here is derived from an EMBL/GenBank/DDBJ whole genome shotgun (WGS) entry which is preliminary data.</text>
</comment>
<keyword evidence="3" id="KW-1185">Reference proteome</keyword>
<organism evidence="2 3">
    <name type="scientific">Flavobacterium orientale</name>
    <dbReference type="NCBI Taxonomy" id="1756020"/>
    <lineage>
        <taxon>Bacteria</taxon>
        <taxon>Pseudomonadati</taxon>
        <taxon>Bacteroidota</taxon>
        <taxon>Flavobacteriia</taxon>
        <taxon>Flavobacteriales</taxon>
        <taxon>Flavobacteriaceae</taxon>
        <taxon>Flavobacterium</taxon>
    </lineage>
</organism>
<feature type="transmembrane region" description="Helical" evidence="1">
    <location>
        <begin position="48"/>
        <end position="66"/>
    </location>
</feature>
<gene>
    <name evidence="2" type="ORF">GCM10011343_00800</name>
</gene>
<name>A0A916XV10_9FLAO</name>
<evidence type="ECO:0000313" key="3">
    <source>
        <dbReference type="Proteomes" id="UP000625735"/>
    </source>
</evidence>